<name>A0AAE1DMM0_9GAST</name>
<organism evidence="1 2">
    <name type="scientific">Elysia crispata</name>
    <name type="common">lettuce slug</name>
    <dbReference type="NCBI Taxonomy" id="231223"/>
    <lineage>
        <taxon>Eukaryota</taxon>
        <taxon>Metazoa</taxon>
        <taxon>Spiralia</taxon>
        <taxon>Lophotrochozoa</taxon>
        <taxon>Mollusca</taxon>
        <taxon>Gastropoda</taxon>
        <taxon>Heterobranchia</taxon>
        <taxon>Euthyneura</taxon>
        <taxon>Panpulmonata</taxon>
        <taxon>Sacoglossa</taxon>
        <taxon>Placobranchoidea</taxon>
        <taxon>Plakobranchidae</taxon>
        <taxon>Elysia</taxon>
    </lineage>
</organism>
<evidence type="ECO:0000313" key="1">
    <source>
        <dbReference type="EMBL" id="KAK3774988.1"/>
    </source>
</evidence>
<evidence type="ECO:0000313" key="2">
    <source>
        <dbReference type="Proteomes" id="UP001283361"/>
    </source>
</evidence>
<gene>
    <name evidence="1" type="ORF">RRG08_036282</name>
</gene>
<dbReference type="Proteomes" id="UP001283361">
    <property type="component" value="Unassembled WGS sequence"/>
</dbReference>
<dbReference type="EMBL" id="JAWDGP010003366">
    <property type="protein sequence ID" value="KAK3774988.1"/>
    <property type="molecule type" value="Genomic_DNA"/>
</dbReference>
<proteinExistence type="predicted"/>
<accession>A0AAE1DMM0</accession>
<protein>
    <submittedName>
        <fullName evidence="1">Uncharacterized protein</fullName>
    </submittedName>
</protein>
<reference evidence="1" key="1">
    <citation type="journal article" date="2023" name="G3 (Bethesda)">
        <title>A reference genome for the long-term kleptoplast-retaining sea slug Elysia crispata morphotype clarki.</title>
        <authorList>
            <person name="Eastman K.E."/>
            <person name="Pendleton A.L."/>
            <person name="Shaikh M.A."/>
            <person name="Suttiyut T."/>
            <person name="Ogas R."/>
            <person name="Tomko P."/>
            <person name="Gavelis G."/>
            <person name="Widhalm J.R."/>
            <person name="Wisecaver J.H."/>
        </authorList>
    </citation>
    <scope>NUCLEOTIDE SEQUENCE</scope>
    <source>
        <strain evidence="1">ECLA1</strain>
    </source>
</reference>
<sequence>MKSRRNSESNLQYRSFTSVRKFGRPYQPCSNHDLDLSQPQTEPANYMRLGPLLVYLQIRPSAGELTPVQPVLI</sequence>
<dbReference type="AlphaFoldDB" id="A0AAE1DMM0"/>
<comment type="caution">
    <text evidence="1">The sequence shown here is derived from an EMBL/GenBank/DDBJ whole genome shotgun (WGS) entry which is preliminary data.</text>
</comment>
<keyword evidence="2" id="KW-1185">Reference proteome</keyword>